<sequence>MSEYVEARYAKLVLREARLAEEDVASKLINELLRDLKSFQDLDSARVQAVTSIRQLSLSLDRPQSLHAREWEAADQAAEAWCRNALL</sequence>
<protein>
    <submittedName>
        <fullName evidence="1">Uncharacterized protein</fullName>
    </submittedName>
</protein>
<evidence type="ECO:0000313" key="2">
    <source>
        <dbReference type="Proteomes" id="UP000184096"/>
    </source>
</evidence>
<evidence type="ECO:0000313" key="1">
    <source>
        <dbReference type="EMBL" id="SHN80474.1"/>
    </source>
</evidence>
<gene>
    <name evidence="1" type="ORF">SAMN05444170_4349</name>
</gene>
<dbReference type="RefSeq" id="WP_156898614.1">
    <property type="nucleotide sequence ID" value="NZ_LT670849.1"/>
</dbReference>
<accession>A0A1M7UBZ3</accession>
<dbReference type="OrthoDB" id="9963731at2"/>
<dbReference type="AlphaFoldDB" id="A0A1M7UBZ3"/>
<reference evidence="2" key="1">
    <citation type="submission" date="2016-11" db="EMBL/GenBank/DDBJ databases">
        <authorList>
            <person name="Varghese N."/>
            <person name="Submissions S."/>
        </authorList>
    </citation>
    <scope>NUCLEOTIDE SEQUENCE [LARGE SCALE GENOMIC DNA]</scope>
    <source>
        <strain evidence="2">GAS401</strain>
    </source>
</reference>
<organism evidence="1 2">
    <name type="scientific">Bradyrhizobium erythrophlei</name>
    <dbReference type="NCBI Taxonomy" id="1437360"/>
    <lineage>
        <taxon>Bacteria</taxon>
        <taxon>Pseudomonadati</taxon>
        <taxon>Pseudomonadota</taxon>
        <taxon>Alphaproteobacteria</taxon>
        <taxon>Hyphomicrobiales</taxon>
        <taxon>Nitrobacteraceae</taxon>
        <taxon>Bradyrhizobium</taxon>
    </lineage>
</organism>
<keyword evidence="2" id="KW-1185">Reference proteome</keyword>
<name>A0A1M7UBZ3_9BRAD</name>
<proteinExistence type="predicted"/>
<dbReference type="Proteomes" id="UP000184096">
    <property type="component" value="Chromosome I"/>
</dbReference>
<dbReference type="EMBL" id="LT670849">
    <property type="protein sequence ID" value="SHN80474.1"/>
    <property type="molecule type" value="Genomic_DNA"/>
</dbReference>